<gene>
    <name evidence="2" type="ORF">BO99DRAFT_444466</name>
</gene>
<name>A0A2V5H6K0_ASPV1</name>
<accession>A0A2V5H6K0</accession>
<feature type="compositionally biased region" description="Polar residues" evidence="1">
    <location>
        <begin position="212"/>
        <end position="221"/>
    </location>
</feature>
<feature type="region of interest" description="Disordered" evidence="1">
    <location>
        <begin position="773"/>
        <end position="840"/>
    </location>
</feature>
<feature type="region of interest" description="Disordered" evidence="1">
    <location>
        <begin position="393"/>
        <end position="417"/>
    </location>
</feature>
<feature type="compositionally biased region" description="Gly residues" evidence="1">
    <location>
        <begin position="116"/>
        <end position="126"/>
    </location>
</feature>
<feature type="compositionally biased region" description="Polar residues" evidence="1">
    <location>
        <begin position="339"/>
        <end position="355"/>
    </location>
</feature>
<feature type="region of interest" description="Disordered" evidence="1">
    <location>
        <begin position="212"/>
        <end position="231"/>
    </location>
</feature>
<organism evidence="2 3">
    <name type="scientific">Aspergillus violaceofuscus (strain CBS 115571)</name>
    <dbReference type="NCBI Taxonomy" id="1450538"/>
    <lineage>
        <taxon>Eukaryota</taxon>
        <taxon>Fungi</taxon>
        <taxon>Dikarya</taxon>
        <taxon>Ascomycota</taxon>
        <taxon>Pezizomycotina</taxon>
        <taxon>Eurotiomycetes</taxon>
        <taxon>Eurotiomycetidae</taxon>
        <taxon>Eurotiales</taxon>
        <taxon>Aspergillaceae</taxon>
        <taxon>Aspergillus</taxon>
    </lineage>
</organism>
<proteinExistence type="predicted"/>
<dbReference type="OMA" id="HEAHAHI"/>
<evidence type="ECO:0000313" key="3">
    <source>
        <dbReference type="Proteomes" id="UP000249829"/>
    </source>
</evidence>
<feature type="compositionally biased region" description="Polar residues" evidence="1">
    <location>
        <begin position="393"/>
        <end position="411"/>
    </location>
</feature>
<sequence>MDQNAAERLKRLQMDDLGTARREIISTKDGPRRVLNVRMETIEASRESNQPGTEAQLMAQKNKAQLADWSNIHKTIGDTGDLENLDSLLDGQSHRLGLATLLHSRPHDFAPIRGGMSRGRGGGVAGTRGRQRKPSVSKVLGQGGVSKSGNHASKIDQKQTRARKPIPKPLTKVRRPMGDYSTKISAPEEFMAAVQGLVNAKTARINSTVALEMSNGSSPNPSQLPPAKEIPSQVLSRLTQPALAVDHGPSKRSPTVTRALGQLPPGKSLTPQAQEPRAPAQRPSSTAYNTLSQQPLKMPSFPEPDRARDSSKRTPSSTITTTQVSPQKVVSASDAMKNPRQTQSTATLKANQTPPKGTVPPVTATMKNVPAASNLSKEHIVRSNNTSVQLQATAQTRPTLNPQLSKPSTAPLQRDEGPLPNKLAVKAHGKPPCQPGNKANRVPEKQGTAMETISVNKVVVKLPPSEPTFKPNADVPVTPQKTKPLQNLVAEGNEKKASPAVACGELLDLDGSPSPEEDLAEQDGAATAVMSPSCQDLEGLIFRQGITRSHAQTDSTSTEASTTPSKSHDTTRALLDQVMFTTENMTPEEKQAVDSKLEELLRDLDTFSLSQAGRRYSNPMFERGREELRSEPKPEPKPDYHNCHTCQANHEAHAHIPLEKVLVLAADVTFNAALGVEDPLTPLAHKSQTHRPVLQTRLKGTAPPFEPNKLYAPVSSTAEPVTTVQELQESCISKAVHLYGEHLLPGRSGNRPGNASVLEDVKIPAFEGRFGPITPASTPVKPSLTSPLPSQTNAISASPALQKSMHAPRISENRSLASRTPLRGLDGSRYATPALDKPLR</sequence>
<dbReference type="Proteomes" id="UP000249829">
    <property type="component" value="Unassembled WGS sequence"/>
</dbReference>
<protein>
    <submittedName>
        <fullName evidence="2">Uncharacterized protein</fullName>
    </submittedName>
</protein>
<feature type="compositionally biased region" description="Polar residues" evidence="1">
    <location>
        <begin position="313"/>
        <end position="330"/>
    </location>
</feature>
<feature type="compositionally biased region" description="Polar residues" evidence="1">
    <location>
        <begin position="783"/>
        <end position="801"/>
    </location>
</feature>
<feature type="compositionally biased region" description="Basic residues" evidence="1">
    <location>
        <begin position="160"/>
        <end position="175"/>
    </location>
</feature>
<feature type="region of interest" description="Disordered" evidence="1">
    <location>
        <begin position="109"/>
        <end position="179"/>
    </location>
</feature>
<feature type="compositionally biased region" description="Polar residues" evidence="1">
    <location>
        <begin position="549"/>
        <end position="565"/>
    </location>
</feature>
<keyword evidence="3" id="KW-1185">Reference proteome</keyword>
<feature type="region of interest" description="Disordered" evidence="1">
    <location>
        <begin position="245"/>
        <end position="365"/>
    </location>
</feature>
<reference evidence="2 3" key="1">
    <citation type="submission" date="2018-02" db="EMBL/GenBank/DDBJ databases">
        <title>The genomes of Aspergillus section Nigri reveals drivers in fungal speciation.</title>
        <authorList>
            <consortium name="DOE Joint Genome Institute"/>
            <person name="Vesth T.C."/>
            <person name="Nybo J."/>
            <person name="Theobald S."/>
            <person name="Brandl J."/>
            <person name="Frisvad J.C."/>
            <person name="Nielsen K.F."/>
            <person name="Lyhne E.K."/>
            <person name="Kogle M.E."/>
            <person name="Kuo A."/>
            <person name="Riley R."/>
            <person name="Clum A."/>
            <person name="Nolan M."/>
            <person name="Lipzen A."/>
            <person name="Salamov A."/>
            <person name="Henrissat B."/>
            <person name="Wiebenga A."/>
            <person name="De vries R.P."/>
            <person name="Grigoriev I.V."/>
            <person name="Mortensen U.H."/>
            <person name="Andersen M.R."/>
            <person name="Baker S.E."/>
        </authorList>
    </citation>
    <scope>NUCLEOTIDE SEQUENCE [LARGE SCALE GENOMIC DNA]</scope>
    <source>
        <strain evidence="2 3">CBS 115571</strain>
    </source>
</reference>
<evidence type="ECO:0000313" key="2">
    <source>
        <dbReference type="EMBL" id="PYI17722.1"/>
    </source>
</evidence>
<feature type="region of interest" description="Disordered" evidence="1">
    <location>
        <begin position="549"/>
        <end position="571"/>
    </location>
</feature>
<dbReference type="AlphaFoldDB" id="A0A2V5H6K0"/>
<dbReference type="STRING" id="1450538.A0A2V5H6K0"/>
<evidence type="ECO:0000256" key="1">
    <source>
        <dbReference type="SAM" id="MobiDB-lite"/>
    </source>
</evidence>
<feature type="compositionally biased region" description="Polar residues" evidence="1">
    <location>
        <begin position="282"/>
        <end position="295"/>
    </location>
</feature>
<dbReference type="EMBL" id="KZ825153">
    <property type="protein sequence ID" value="PYI17722.1"/>
    <property type="molecule type" value="Genomic_DNA"/>
</dbReference>
<feature type="compositionally biased region" description="Basic and acidic residues" evidence="1">
    <location>
        <begin position="303"/>
        <end position="312"/>
    </location>
</feature>